<evidence type="ECO:0000256" key="3">
    <source>
        <dbReference type="ARBA" id="ARBA00023163"/>
    </source>
</evidence>
<dbReference type="SMART" id="SM00354">
    <property type="entry name" value="HTH_LACI"/>
    <property type="match status" value="1"/>
</dbReference>
<dbReference type="PANTHER" id="PTHR30146">
    <property type="entry name" value="LACI-RELATED TRANSCRIPTIONAL REPRESSOR"/>
    <property type="match status" value="1"/>
</dbReference>
<keyword evidence="1" id="KW-0805">Transcription regulation</keyword>
<name>A0ABM7V170_9FLAO</name>
<dbReference type="PROSITE" id="PS50932">
    <property type="entry name" value="HTH_LACI_2"/>
    <property type="match status" value="1"/>
</dbReference>
<evidence type="ECO:0000256" key="2">
    <source>
        <dbReference type="ARBA" id="ARBA00023125"/>
    </source>
</evidence>
<dbReference type="CDD" id="cd01392">
    <property type="entry name" value="HTH_LacI"/>
    <property type="match status" value="1"/>
</dbReference>
<dbReference type="SUPFAM" id="SSF47413">
    <property type="entry name" value="lambda repressor-like DNA-binding domains"/>
    <property type="match status" value="1"/>
</dbReference>
<dbReference type="Gene3D" id="1.10.260.40">
    <property type="entry name" value="lambda repressor-like DNA-binding domains"/>
    <property type="match status" value="1"/>
</dbReference>
<keyword evidence="2" id="KW-0238">DNA-binding</keyword>
<dbReference type="InterPro" id="IPR028082">
    <property type="entry name" value="Peripla_BP_I"/>
</dbReference>
<dbReference type="Pfam" id="PF00356">
    <property type="entry name" value="LacI"/>
    <property type="match status" value="1"/>
</dbReference>
<dbReference type="RefSeq" id="WP_229330422.1">
    <property type="nucleotide sequence ID" value="NZ_AP025183.1"/>
</dbReference>
<proteinExistence type="predicted"/>
<feature type="domain" description="HTH lacI-type" evidence="4">
    <location>
        <begin position="4"/>
        <end position="58"/>
    </location>
</feature>
<evidence type="ECO:0000256" key="1">
    <source>
        <dbReference type="ARBA" id="ARBA00023015"/>
    </source>
</evidence>
<evidence type="ECO:0000313" key="6">
    <source>
        <dbReference type="Proteomes" id="UP001319865"/>
    </source>
</evidence>
<dbReference type="PANTHER" id="PTHR30146:SF109">
    <property type="entry name" value="HTH-TYPE TRANSCRIPTIONAL REGULATOR GALS"/>
    <property type="match status" value="1"/>
</dbReference>
<keyword evidence="6" id="KW-1185">Reference proteome</keyword>
<protein>
    <submittedName>
        <fullName evidence="5">LacI family transcriptional regulator</fullName>
    </submittedName>
</protein>
<dbReference type="InterPro" id="IPR000843">
    <property type="entry name" value="HTH_LacI"/>
</dbReference>
<reference evidence="5 6" key="2">
    <citation type="journal article" date="2022" name="Microorganisms">
        <title>Complete Genome Sequences of Two Flavobacterium ammonificans Strains and a Flavobacterium ammoniigenes Strain of Ammonifying Bacterioplankton Isolated from Surface River Water.</title>
        <authorList>
            <person name="Suda W."/>
            <person name="Ogata Y."/>
            <person name="Shindo C."/>
            <person name="Watanabe K."/>
        </authorList>
    </citation>
    <scope>NUCLEOTIDE SEQUENCE [LARGE SCALE GENOMIC DNA]</scope>
    <source>
        <strain evidence="5 6">GENT11</strain>
    </source>
</reference>
<evidence type="ECO:0000259" key="4">
    <source>
        <dbReference type="PROSITE" id="PS50932"/>
    </source>
</evidence>
<keyword evidence="3" id="KW-0804">Transcription</keyword>
<evidence type="ECO:0000313" key="5">
    <source>
        <dbReference type="EMBL" id="BDB51910.1"/>
    </source>
</evidence>
<accession>A0ABM7V170</accession>
<reference evidence="5 6" key="1">
    <citation type="journal article" date="2022" name="Int. J. Syst. Evol. Microbiol.">
        <title>Flavobacterium ammonificans sp. nov. and Flavobacterium ammoniigenes sp. nov., ammonifying bacteria isolated from surface river water.</title>
        <authorList>
            <person name="Watanabe K."/>
            <person name="Kitamura T."/>
            <person name="Ogata Y."/>
            <person name="Shindo C."/>
            <person name="Suda W."/>
        </authorList>
    </citation>
    <scope>NUCLEOTIDE SEQUENCE [LARGE SCALE GENOMIC DNA]</scope>
    <source>
        <strain evidence="5 6">GENT11</strain>
    </source>
</reference>
<dbReference type="Proteomes" id="UP001319865">
    <property type="component" value="Chromosome"/>
</dbReference>
<dbReference type="CDD" id="cd06267">
    <property type="entry name" value="PBP1_LacI_sugar_binding-like"/>
    <property type="match status" value="1"/>
</dbReference>
<dbReference type="EMBL" id="AP025183">
    <property type="protein sequence ID" value="BDB51910.1"/>
    <property type="molecule type" value="Genomic_DNA"/>
</dbReference>
<gene>
    <name evidence="5" type="ORF">GENT11_02220</name>
</gene>
<organism evidence="5 6">
    <name type="scientific">Flavobacterium ammonificans</name>
    <dbReference type="NCBI Taxonomy" id="1751056"/>
    <lineage>
        <taxon>Bacteria</taxon>
        <taxon>Pseudomonadati</taxon>
        <taxon>Bacteroidota</taxon>
        <taxon>Flavobacteriia</taxon>
        <taxon>Flavobacteriales</taxon>
        <taxon>Flavobacteriaceae</taxon>
        <taxon>Flavobacterium</taxon>
    </lineage>
</organism>
<sequence length="340" mass="38255">MKDITLKEIATTLGISITTVSKALKDYSDVSETTKKAVKELALNLNYTPNSFAVNLRTKESKTIGLIIPEVSHYFFSNIIKSIIEEAEKNGYLVIILQSNESLELEKKQVELLINKRVDGILISLSNESNNDSHIQEIIDRKIPLVMFDKIAKLAKCSKVIIDDQKAGFDATQHLIDSGCKKIAHIRGPLNPQNSIDRYLGYKKALEKNNIPFDSKLVYTCEKVSFEEGKEFAKQLLEDHPDVDGLFAITDLVAVGAIDYCNSKGIKIPEELKIIGFSNWFMSQVIKPNLSTIEQPSYEMGITAFNLLLEEMTCRKEEEKFVPKTIELETNIVVRTSSES</sequence>
<dbReference type="Pfam" id="PF00532">
    <property type="entry name" value="Peripla_BP_1"/>
    <property type="match status" value="1"/>
</dbReference>
<dbReference type="Gene3D" id="3.40.50.2300">
    <property type="match status" value="2"/>
</dbReference>
<dbReference type="InterPro" id="IPR001761">
    <property type="entry name" value="Peripla_BP/Lac1_sug-bd_dom"/>
</dbReference>
<dbReference type="InterPro" id="IPR010982">
    <property type="entry name" value="Lambda_DNA-bd_dom_sf"/>
</dbReference>
<dbReference type="SUPFAM" id="SSF53822">
    <property type="entry name" value="Periplasmic binding protein-like I"/>
    <property type="match status" value="1"/>
</dbReference>